<dbReference type="InterPro" id="IPR016007">
    <property type="entry name" value="Alpha_rhamnosid"/>
</dbReference>
<evidence type="ECO:0000259" key="5">
    <source>
        <dbReference type="Pfam" id="PF08531"/>
    </source>
</evidence>
<dbReference type="PIRSF" id="PIRSF010631">
    <property type="entry name" value="A-rhamnsds"/>
    <property type="match status" value="1"/>
</dbReference>
<evidence type="ECO:0000313" key="9">
    <source>
        <dbReference type="Proteomes" id="UP000587760"/>
    </source>
</evidence>
<organism evidence="8 9">
    <name type="scientific">Spirochaeta isovalerica</name>
    <dbReference type="NCBI Taxonomy" id="150"/>
    <lineage>
        <taxon>Bacteria</taxon>
        <taxon>Pseudomonadati</taxon>
        <taxon>Spirochaetota</taxon>
        <taxon>Spirochaetia</taxon>
        <taxon>Spirochaetales</taxon>
        <taxon>Spirochaetaceae</taxon>
        <taxon>Spirochaeta</taxon>
    </lineage>
</organism>
<dbReference type="Pfam" id="PF17390">
    <property type="entry name" value="Bac_rhamnosid_C"/>
    <property type="match status" value="1"/>
</dbReference>
<dbReference type="Pfam" id="PF17389">
    <property type="entry name" value="Bac_rhamnosid6H"/>
    <property type="match status" value="1"/>
</dbReference>
<dbReference type="Pfam" id="PF08531">
    <property type="entry name" value="Bac_rhamnosid_N"/>
    <property type="match status" value="1"/>
</dbReference>
<dbReference type="Proteomes" id="UP000587760">
    <property type="component" value="Unassembled WGS sequence"/>
</dbReference>
<feature type="domain" description="Alpha-L-rhamnosidase concanavalin-like" evidence="4">
    <location>
        <begin position="250"/>
        <end position="356"/>
    </location>
</feature>
<feature type="domain" description="Bacterial alpha-L-rhamnosidase N-terminal" evidence="5">
    <location>
        <begin position="72"/>
        <end position="240"/>
    </location>
</feature>
<dbReference type="InterPro" id="IPR035396">
    <property type="entry name" value="Bac_rhamnosid6H"/>
</dbReference>
<dbReference type="RefSeq" id="WP_184745632.1">
    <property type="nucleotide sequence ID" value="NZ_JACHGJ010000002.1"/>
</dbReference>
<dbReference type="SUPFAM" id="SSF48208">
    <property type="entry name" value="Six-hairpin glycosidases"/>
    <property type="match status" value="1"/>
</dbReference>
<dbReference type="EMBL" id="JACHGJ010000002">
    <property type="protein sequence ID" value="MBB6479945.1"/>
    <property type="molecule type" value="Genomic_DNA"/>
</dbReference>
<dbReference type="Gene3D" id="2.60.120.260">
    <property type="entry name" value="Galactose-binding domain-like"/>
    <property type="match status" value="2"/>
</dbReference>
<comment type="catalytic activity">
    <reaction evidence="1">
        <text>Hydrolysis of terminal non-reducing alpha-L-rhamnose residues in alpha-L-rhamnosides.</text>
        <dbReference type="EC" id="3.2.1.40"/>
    </reaction>
</comment>
<evidence type="ECO:0000256" key="3">
    <source>
        <dbReference type="ARBA" id="ARBA00022801"/>
    </source>
</evidence>
<gene>
    <name evidence="8" type="ORF">HNR50_001603</name>
</gene>
<evidence type="ECO:0000256" key="2">
    <source>
        <dbReference type="ARBA" id="ARBA00012652"/>
    </source>
</evidence>
<dbReference type="AlphaFoldDB" id="A0A841R7V4"/>
<dbReference type="InterPro" id="IPR013737">
    <property type="entry name" value="Bac_rhamnosid_N"/>
</dbReference>
<dbReference type="Gene3D" id="2.60.420.10">
    <property type="entry name" value="Maltose phosphorylase, domain 3"/>
    <property type="match status" value="1"/>
</dbReference>
<sequence>MSPAYAADFSRASWIGKKHHIKENKRQRLEGNIHYVSSSLRRFADRAFEKLGYENRKYLKAPYFRKTVELSEIESAEVCITGLGYFEFYVNGHKIGDDVLSPPYSQYEKTTYYLTYDIAPYLKAGKNIIGVILGNGMYNVHLKNAWNYDTAHWRGLPRFIMTGIIKSGRDILLDSDASWKTASGPIISDDIFGGECYDARLELAGWQNPDYDDSHWENAVLYSSPTEALKPLDMPPMKIIREIEPVEYWKIGERKWVFDLGVNIAGFVRLKGSAPAGTEVLLTHGEKLEGRELDMMPLYEHTAEPDKPYLQRDRYIFKGRGLEEWHPRFTYHGFQYVEVDGLESVDKSTITGLEVHSDLEQIGNFSCSDDLLNKIFLAGNQSNLNNFQGIPTDCPHREKNGWTGDVNLSIDYNLLCYNSDRVLKKWIYDIVDAQSESGRIPAIAPTPGWGYEGFSGPAWDSSFIIIPWHIYFYRGDKVFLESVYDPMKKYMSWQSGKAKNHIIHYGLGDWCSPGRIPHKPKCPPSLTSTAFFYESARLMAKIAEAVGRKGDADNFGNQAEKIRKAFNRAFVNQESGFVKGDCQTSYSATLFYGLIDESLKSKVFERLVDQVEKQNFHLDTGILGTKYLLEVLSRHGRGDLAMKIATQRDFPGWGMWIEQGATTLWENWNGEQSRNHRMFGSISSWFLTRLAGIQIEDAAFRKVIIQPDFNNHLTSAEGRTRTPFGELSVRWEREKGKLNLYIEAPDEIELSLCLDENFQCEVIYV</sequence>
<evidence type="ECO:0000313" key="8">
    <source>
        <dbReference type="EMBL" id="MBB6479945.1"/>
    </source>
</evidence>
<dbReference type="InterPro" id="IPR008928">
    <property type="entry name" value="6-hairpin_glycosidase_sf"/>
</dbReference>
<dbReference type="GO" id="GO:0030596">
    <property type="term" value="F:alpha-L-rhamnosidase activity"/>
    <property type="evidence" value="ECO:0007669"/>
    <property type="project" value="UniProtKB-EC"/>
</dbReference>
<protein>
    <recommendedName>
        <fullName evidence="2">alpha-L-rhamnosidase</fullName>
        <ecNumber evidence="2">3.2.1.40</ecNumber>
    </recommendedName>
</protein>
<dbReference type="EC" id="3.2.1.40" evidence="2"/>
<evidence type="ECO:0000259" key="7">
    <source>
        <dbReference type="Pfam" id="PF17390"/>
    </source>
</evidence>
<evidence type="ECO:0000259" key="4">
    <source>
        <dbReference type="Pfam" id="PF05592"/>
    </source>
</evidence>
<dbReference type="GO" id="GO:0005975">
    <property type="term" value="P:carbohydrate metabolic process"/>
    <property type="evidence" value="ECO:0007669"/>
    <property type="project" value="InterPro"/>
</dbReference>
<feature type="domain" description="Alpha-L-rhamnosidase six-hairpin glycosidase" evidence="6">
    <location>
        <begin position="360"/>
        <end position="688"/>
    </location>
</feature>
<dbReference type="PANTHER" id="PTHR33307">
    <property type="entry name" value="ALPHA-RHAMNOSIDASE (EUROFUNG)"/>
    <property type="match status" value="1"/>
</dbReference>
<proteinExistence type="predicted"/>
<dbReference type="InterPro" id="IPR012341">
    <property type="entry name" value="6hp_glycosidase-like_sf"/>
</dbReference>
<evidence type="ECO:0000256" key="1">
    <source>
        <dbReference type="ARBA" id="ARBA00001445"/>
    </source>
</evidence>
<dbReference type="Pfam" id="PF05592">
    <property type="entry name" value="Bac_rhamnosid"/>
    <property type="match status" value="1"/>
</dbReference>
<dbReference type="InterPro" id="IPR008902">
    <property type="entry name" value="Rhamnosid_concanavalin"/>
</dbReference>
<accession>A0A841R7V4</accession>
<reference evidence="8 9" key="1">
    <citation type="submission" date="2020-08" db="EMBL/GenBank/DDBJ databases">
        <title>Genomic Encyclopedia of Type Strains, Phase IV (KMG-IV): sequencing the most valuable type-strain genomes for metagenomic binning, comparative biology and taxonomic classification.</title>
        <authorList>
            <person name="Goeker M."/>
        </authorList>
    </citation>
    <scope>NUCLEOTIDE SEQUENCE [LARGE SCALE GENOMIC DNA]</scope>
    <source>
        <strain evidence="8 9">DSM 2461</strain>
    </source>
</reference>
<comment type="caution">
    <text evidence="8">The sequence shown here is derived from an EMBL/GenBank/DDBJ whole genome shotgun (WGS) entry which is preliminary data.</text>
</comment>
<keyword evidence="9" id="KW-1185">Reference proteome</keyword>
<evidence type="ECO:0000259" key="6">
    <source>
        <dbReference type="Pfam" id="PF17389"/>
    </source>
</evidence>
<dbReference type="InterPro" id="IPR035398">
    <property type="entry name" value="Bac_rhamnosid_C"/>
</dbReference>
<keyword evidence="3 8" id="KW-0378">Hydrolase</keyword>
<dbReference type="Gene3D" id="1.50.10.10">
    <property type="match status" value="1"/>
</dbReference>
<feature type="domain" description="Alpha-L-rhamnosidase C-terminal" evidence="7">
    <location>
        <begin position="692"/>
        <end position="756"/>
    </location>
</feature>
<dbReference type="PANTHER" id="PTHR33307:SF6">
    <property type="entry name" value="ALPHA-RHAMNOSIDASE (EUROFUNG)-RELATED"/>
    <property type="match status" value="1"/>
</dbReference>
<keyword evidence="8" id="KW-0326">Glycosidase</keyword>
<name>A0A841R7V4_9SPIO</name>